<comment type="similarity">
    <text evidence="3 13">Belongs to the glycosyltransferase 2 family. GalNAc-T subfamily.</text>
</comment>
<evidence type="ECO:0000313" key="16">
    <source>
        <dbReference type="EnsemblMetazoa" id="XP_022663674"/>
    </source>
</evidence>
<evidence type="ECO:0000256" key="13">
    <source>
        <dbReference type="RuleBase" id="RU361242"/>
    </source>
</evidence>
<evidence type="ECO:0000256" key="7">
    <source>
        <dbReference type="ARBA" id="ARBA00022989"/>
    </source>
</evidence>
<keyword evidence="8 13" id="KW-0333">Golgi apparatus</keyword>
<protein>
    <recommendedName>
        <fullName evidence="13">Polypeptide N-acetylgalactosaminyltransferase</fullName>
        <ecNumber evidence="13">2.4.1.-</ecNumber>
    </recommendedName>
    <alternativeName>
        <fullName evidence="13">Protein-UDP acetylgalactosaminyltransferase</fullName>
    </alternativeName>
</protein>
<dbReference type="AlphaFoldDB" id="A0A7M7K9M7"/>
<evidence type="ECO:0000256" key="14">
    <source>
        <dbReference type="SAM" id="MobiDB-lite"/>
    </source>
</evidence>
<dbReference type="UniPathway" id="UPA00378"/>
<evidence type="ECO:0000256" key="9">
    <source>
        <dbReference type="ARBA" id="ARBA00023136"/>
    </source>
</evidence>
<dbReference type="GO" id="GO:0006493">
    <property type="term" value="P:protein O-linked glycosylation"/>
    <property type="evidence" value="ECO:0007669"/>
    <property type="project" value="TreeGrafter"/>
</dbReference>
<evidence type="ECO:0000256" key="2">
    <source>
        <dbReference type="ARBA" id="ARBA00004323"/>
    </source>
</evidence>
<keyword evidence="4" id="KW-0812">Transmembrane</keyword>
<feature type="domain" description="Ricin B lectin" evidence="15">
    <location>
        <begin position="493"/>
        <end position="613"/>
    </location>
</feature>
<keyword evidence="17" id="KW-1185">Reference proteome</keyword>
<dbReference type="GO" id="GO:0000139">
    <property type="term" value="C:Golgi membrane"/>
    <property type="evidence" value="ECO:0007669"/>
    <property type="project" value="UniProtKB-SubCell"/>
</dbReference>
<keyword evidence="7" id="KW-1133">Transmembrane helix</keyword>
<dbReference type="EnsemblMetazoa" id="XM_022808009">
    <property type="protein sequence ID" value="XP_022663744"/>
    <property type="gene ID" value="LOC111251380"/>
</dbReference>
<dbReference type="InterPro" id="IPR029044">
    <property type="entry name" value="Nucleotide-diphossugar_trans"/>
</dbReference>
<dbReference type="FunFam" id="2.80.10.50:FF:000123">
    <property type="entry name" value="Polypeptide N-acetylgalactosaminyltransferase"/>
    <property type="match status" value="1"/>
</dbReference>
<keyword evidence="13" id="KW-0808">Transferase</keyword>
<dbReference type="PROSITE" id="PS50231">
    <property type="entry name" value="RICIN_B_LECTIN"/>
    <property type="match status" value="1"/>
</dbReference>
<evidence type="ECO:0000256" key="11">
    <source>
        <dbReference type="ARBA" id="ARBA00023180"/>
    </source>
</evidence>
<dbReference type="InterPro" id="IPR045885">
    <property type="entry name" value="GalNAc-T"/>
</dbReference>
<sequence>MISNRRRTLLLKGFVLLFGSWTVASFAFAVLSSKSRATEVLEASALPQLFLPHVEADKGQPFVGHRRLRQKLPWHEDVSNQNSRNGDTDNELEALEDRSKLDDANQSRKKSPSRNPNGPGEMGLPVKLKDLTAVEKAKEKQGWKQNAFNSYVSDLISVHRSLPDMRYPECRPMAYLKDLPATSVIVCFHNEAWSVLLRTVHSILDRSPSPLIKEIILVDDFSDMEHIKKPLEDYMADYPKVHIVRATKREGLIRARLLGAQKATAPVLTFLDSHVECTEGWLEPLLDRIARDPTTVVCPVIDVINDETLEYNVKESAEVNVGGFDWSLQFSWHSIPDRIVKAGYKKWMPVESPTMAGGLFSIDANFFRKLGTYDSGFDIWGGENLELSFKTWMCGGRLEIIPCSHVGHIFRKRSPYKWRSGVNVLKRNSVRLAKVWLDDFAKYYFDRIGNDLGDYGDISERVALRKGLDCKPFSWFVRTIYPELFVPGDAVASGEIRNLGTGGMCIDSPAGKDAMHKPVGLYPCHNQGGNQYWLFSKNGEIRRDEACLDFAGTDVILYPCHGSKGNQYWVYQYETNLLQHGSSRKCLEMSLAKDKLLMRFCDEDNNRQKWRFGHFNKTIANQEPNANQSP</sequence>
<keyword evidence="9" id="KW-0472">Membrane</keyword>
<keyword evidence="6" id="KW-0735">Signal-anchor</keyword>
<dbReference type="InterPro" id="IPR000772">
    <property type="entry name" value="Ricin_B_lectin"/>
</dbReference>
<comment type="pathway">
    <text evidence="13">Protein modification; protein glycosylation.</text>
</comment>
<keyword evidence="11" id="KW-0325">Glycoprotein</keyword>
<organism evidence="16 17">
    <name type="scientific">Varroa destructor</name>
    <name type="common">Honeybee mite</name>
    <dbReference type="NCBI Taxonomy" id="109461"/>
    <lineage>
        <taxon>Eukaryota</taxon>
        <taxon>Metazoa</taxon>
        <taxon>Ecdysozoa</taxon>
        <taxon>Arthropoda</taxon>
        <taxon>Chelicerata</taxon>
        <taxon>Arachnida</taxon>
        <taxon>Acari</taxon>
        <taxon>Parasitiformes</taxon>
        <taxon>Mesostigmata</taxon>
        <taxon>Gamasina</taxon>
        <taxon>Dermanyssoidea</taxon>
        <taxon>Varroidae</taxon>
        <taxon>Varroa</taxon>
    </lineage>
</organism>
<dbReference type="Gene3D" id="2.80.10.50">
    <property type="match status" value="1"/>
</dbReference>
<dbReference type="OMA" id="DWNNFEF"/>
<dbReference type="GO" id="GO:0030246">
    <property type="term" value="F:carbohydrate binding"/>
    <property type="evidence" value="ECO:0007669"/>
    <property type="project" value="UniProtKB-KW"/>
</dbReference>
<evidence type="ECO:0000256" key="1">
    <source>
        <dbReference type="ARBA" id="ARBA00001936"/>
    </source>
</evidence>
<evidence type="ECO:0000256" key="8">
    <source>
        <dbReference type="ARBA" id="ARBA00023034"/>
    </source>
</evidence>
<dbReference type="InParanoid" id="A0A7M7K9M7"/>
<keyword evidence="12 13" id="KW-0464">Manganese</keyword>
<dbReference type="Pfam" id="PF00535">
    <property type="entry name" value="Glycos_transf_2"/>
    <property type="match status" value="1"/>
</dbReference>
<name>A0A7M7K9M7_VARDE</name>
<accession>A0A7M7K9M7</accession>
<dbReference type="CDD" id="cd23462">
    <property type="entry name" value="beta-trefoil_Ricin_Pgant9-like"/>
    <property type="match status" value="1"/>
</dbReference>
<dbReference type="Proteomes" id="UP000594260">
    <property type="component" value="Unplaced"/>
</dbReference>
<evidence type="ECO:0000256" key="5">
    <source>
        <dbReference type="ARBA" id="ARBA00022734"/>
    </source>
</evidence>
<reference evidence="16" key="1">
    <citation type="submission" date="2021-01" db="UniProtKB">
        <authorList>
            <consortium name="EnsemblMetazoa"/>
        </authorList>
    </citation>
    <scope>IDENTIFICATION</scope>
</reference>
<dbReference type="SUPFAM" id="SSF53448">
    <property type="entry name" value="Nucleotide-diphospho-sugar transferases"/>
    <property type="match status" value="1"/>
</dbReference>
<dbReference type="RefSeq" id="XP_022663744.1">
    <property type="nucleotide sequence ID" value="XM_022808009.1"/>
</dbReference>
<dbReference type="EnsemblMetazoa" id="XM_022807939">
    <property type="protein sequence ID" value="XP_022663674"/>
    <property type="gene ID" value="LOC111251380"/>
</dbReference>
<dbReference type="EC" id="2.4.1.-" evidence="13"/>
<dbReference type="Gene3D" id="3.90.550.10">
    <property type="entry name" value="Spore Coat Polysaccharide Biosynthesis Protein SpsA, Chain A"/>
    <property type="match status" value="1"/>
</dbReference>
<evidence type="ECO:0000256" key="12">
    <source>
        <dbReference type="ARBA" id="ARBA00023211"/>
    </source>
</evidence>
<feature type="region of interest" description="Disordered" evidence="14">
    <location>
        <begin position="96"/>
        <end position="127"/>
    </location>
</feature>
<evidence type="ECO:0000313" key="17">
    <source>
        <dbReference type="Proteomes" id="UP000594260"/>
    </source>
</evidence>
<evidence type="ECO:0000256" key="10">
    <source>
        <dbReference type="ARBA" id="ARBA00023157"/>
    </source>
</evidence>
<evidence type="ECO:0000256" key="4">
    <source>
        <dbReference type="ARBA" id="ARBA00022692"/>
    </source>
</evidence>
<dbReference type="RefSeq" id="XP_022663674.1">
    <property type="nucleotide sequence ID" value="XM_022807939.1"/>
</dbReference>
<keyword evidence="13" id="KW-0328">Glycosyltransferase</keyword>
<comment type="cofactor">
    <cofactor evidence="1 13">
        <name>Mn(2+)</name>
        <dbReference type="ChEBI" id="CHEBI:29035"/>
    </cofactor>
</comment>
<comment type="subcellular location">
    <subcellularLocation>
        <location evidence="2 13">Golgi apparatus membrane</location>
        <topology evidence="2 13">Single-pass type II membrane protein</topology>
    </subcellularLocation>
</comment>
<keyword evidence="10 13" id="KW-1015">Disulfide bond</keyword>
<dbReference type="Pfam" id="PF00652">
    <property type="entry name" value="Ricin_B_lectin"/>
    <property type="match status" value="1"/>
</dbReference>
<dbReference type="GO" id="GO:0004653">
    <property type="term" value="F:polypeptide N-acetylgalactosaminyltransferase activity"/>
    <property type="evidence" value="ECO:0007669"/>
    <property type="project" value="TreeGrafter"/>
</dbReference>
<evidence type="ECO:0000256" key="6">
    <source>
        <dbReference type="ARBA" id="ARBA00022968"/>
    </source>
</evidence>
<feature type="compositionally biased region" description="Basic and acidic residues" evidence="14">
    <location>
        <begin position="96"/>
        <end position="106"/>
    </location>
</feature>
<dbReference type="PANTHER" id="PTHR11675">
    <property type="entry name" value="N-ACETYLGALACTOSAMINYLTRANSFERASE"/>
    <property type="match status" value="1"/>
</dbReference>
<dbReference type="FunFam" id="3.90.550.10:FF:000053">
    <property type="entry name" value="Polypeptide N-acetylgalactosaminyltransferase"/>
    <property type="match status" value="1"/>
</dbReference>
<dbReference type="FunCoup" id="A0A7M7K9M7">
    <property type="interactions" value="307"/>
</dbReference>
<dbReference type="GeneID" id="111251380"/>
<dbReference type="InterPro" id="IPR035992">
    <property type="entry name" value="Ricin_B-like_lectins"/>
</dbReference>
<dbReference type="SUPFAM" id="SSF50370">
    <property type="entry name" value="Ricin B-like lectins"/>
    <property type="match status" value="1"/>
</dbReference>
<dbReference type="KEGG" id="vde:111251380"/>
<dbReference type="CDD" id="cd02510">
    <property type="entry name" value="pp-GalNAc-T"/>
    <property type="match status" value="1"/>
</dbReference>
<evidence type="ECO:0000259" key="15">
    <source>
        <dbReference type="SMART" id="SM00458"/>
    </source>
</evidence>
<dbReference type="OrthoDB" id="6119243at2759"/>
<dbReference type="SMART" id="SM00458">
    <property type="entry name" value="RICIN"/>
    <property type="match status" value="1"/>
</dbReference>
<dbReference type="PANTHER" id="PTHR11675:SF131">
    <property type="entry name" value="POLYPEPTIDE N-ACETYLGALACTOSAMINYLTRANSFERASE 9-RELATED"/>
    <property type="match status" value="1"/>
</dbReference>
<dbReference type="InterPro" id="IPR001173">
    <property type="entry name" value="Glyco_trans_2-like"/>
</dbReference>
<keyword evidence="5 13" id="KW-0430">Lectin</keyword>
<evidence type="ECO:0000256" key="3">
    <source>
        <dbReference type="ARBA" id="ARBA00005680"/>
    </source>
</evidence>
<proteinExistence type="inferred from homology"/>